<feature type="domain" description="Metallo-beta-lactamase" evidence="1">
    <location>
        <begin position="97"/>
        <end position="289"/>
    </location>
</feature>
<keyword evidence="2" id="KW-0378">Hydrolase</keyword>
<dbReference type="InterPro" id="IPR001279">
    <property type="entry name" value="Metallo-B-lactamas"/>
</dbReference>
<evidence type="ECO:0000259" key="1">
    <source>
        <dbReference type="Pfam" id="PF12706"/>
    </source>
</evidence>
<name>A0A4Q5M3D7_9BACT</name>
<dbReference type="Proteomes" id="UP000293162">
    <property type="component" value="Unassembled WGS sequence"/>
</dbReference>
<proteinExistence type="predicted"/>
<accession>A0A4Q5M3D7</accession>
<evidence type="ECO:0000313" key="3">
    <source>
        <dbReference type="Proteomes" id="UP000293162"/>
    </source>
</evidence>
<dbReference type="Pfam" id="PF12706">
    <property type="entry name" value="Lactamase_B_2"/>
    <property type="match status" value="1"/>
</dbReference>
<dbReference type="RefSeq" id="WP_130019759.1">
    <property type="nucleotide sequence ID" value="NZ_SEWF01000005.1"/>
</dbReference>
<protein>
    <submittedName>
        <fullName evidence="2">Zn-dependent hydrolase</fullName>
    </submittedName>
</protein>
<dbReference type="PANTHER" id="PTHR15032:SF4">
    <property type="entry name" value="N-ACYL-PHOSPHATIDYLETHANOLAMINE-HYDROLYZING PHOSPHOLIPASE D"/>
    <property type="match status" value="1"/>
</dbReference>
<dbReference type="AlphaFoldDB" id="A0A4Q5M3D7"/>
<dbReference type="InterPro" id="IPR024884">
    <property type="entry name" value="NAPE-PLD"/>
</dbReference>
<dbReference type="InterPro" id="IPR036866">
    <property type="entry name" value="RibonucZ/Hydroxyglut_hydro"/>
</dbReference>
<sequence>MPYTSNPDLPTLKLPFEWNGTPIDERGRFVNYEFPFVDSFKEVLRWQFTRNPQKSEKKTEQWRAEVLQNQGFLDSKKDCIVWLGHASFFIRLAGITFLIDPVLFNISLIKRQSALPVSAADLRNIDYILVSHDHRDHCDEKSLKLLAKNNPDATYLTGLNLAPVIQRFTHSSKIQTAGWFQQYETAEAIKVFYVPSRHWGRRFLNDTNLQLWGGYIIQGAGKTIYFGGDSGYGKHFADIASVFPAIDFAMIGIGAYKPEFFMGQSHTSPTDAVKAFNDTKAKVMIPMHYGTFDLADEPLGDPLRVMHKLEKQGAINGDLKALKVGEVLTPNP</sequence>
<organism evidence="2 3">
    <name type="scientific">Emticicia agri</name>
    <dbReference type="NCBI Taxonomy" id="2492393"/>
    <lineage>
        <taxon>Bacteria</taxon>
        <taxon>Pseudomonadati</taxon>
        <taxon>Bacteroidota</taxon>
        <taxon>Cytophagia</taxon>
        <taxon>Cytophagales</taxon>
        <taxon>Leadbetterellaceae</taxon>
        <taxon>Emticicia</taxon>
    </lineage>
</organism>
<dbReference type="Gene3D" id="3.60.15.10">
    <property type="entry name" value="Ribonuclease Z/Hydroxyacylglutathione hydrolase-like"/>
    <property type="match status" value="1"/>
</dbReference>
<reference evidence="2 3" key="1">
    <citation type="submission" date="2019-02" db="EMBL/GenBank/DDBJ databases">
        <title>Bacterial novel species Emticicia sp. 17J42-9 isolated from soil.</title>
        <authorList>
            <person name="Jung H.-Y."/>
        </authorList>
    </citation>
    <scope>NUCLEOTIDE SEQUENCE [LARGE SCALE GENOMIC DNA]</scope>
    <source>
        <strain evidence="2 3">17J42-9</strain>
    </source>
</reference>
<keyword evidence="3" id="KW-1185">Reference proteome</keyword>
<dbReference type="PIRSF" id="PIRSF038896">
    <property type="entry name" value="NAPE-PLD"/>
    <property type="match status" value="1"/>
</dbReference>
<gene>
    <name evidence="2" type="ORF">EWM59_04555</name>
</gene>
<evidence type="ECO:0000313" key="2">
    <source>
        <dbReference type="EMBL" id="RYU96802.1"/>
    </source>
</evidence>
<dbReference type="SUPFAM" id="SSF56281">
    <property type="entry name" value="Metallo-hydrolase/oxidoreductase"/>
    <property type="match status" value="1"/>
</dbReference>
<dbReference type="EMBL" id="SEWF01000005">
    <property type="protein sequence ID" value="RYU96802.1"/>
    <property type="molecule type" value="Genomic_DNA"/>
</dbReference>
<dbReference type="PANTHER" id="PTHR15032">
    <property type="entry name" value="N-ACYL-PHOSPHATIDYLETHANOLAMINE-HYDROLYZING PHOSPHOLIPASE D"/>
    <property type="match status" value="1"/>
</dbReference>
<dbReference type="OrthoDB" id="9805728at2"/>
<comment type="caution">
    <text evidence="2">The sequence shown here is derived from an EMBL/GenBank/DDBJ whole genome shotgun (WGS) entry which is preliminary data.</text>
</comment>
<dbReference type="GO" id="GO:0008270">
    <property type="term" value="F:zinc ion binding"/>
    <property type="evidence" value="ECO:0007669"/>
    <property type="project" value="InterPro"/>
</dbReference>
<dbReference type="GO" id="GO:0005737">
    <property type="term" value="C:cytoplasm"/>
    <property type="evidence" value="ECO:0007669"/>
    <property type="project" value="TreeGrafter"/>
</dbReference>
<dbReference type="GO" id="GO:0070290">
    <property type="term" value="F:N-acylphosphatidylethanolamine-specific phospholipase D activity"/>
    <property type="evidence" value="ECO:0007669"/>
    <property type="project" value="InterPro"/>
</dbReference>